<gene>
    <name evidence="2" type="ORF">HYC85_029388</name>
</gene>
<dbReference type="AlphaFoldDB" id="A0A7J7FYI8"/>
<protein>
    <submittedName>
        <fullName evidence="2">Uncharacterized protein</fullName>
    </submittedName>
</protein>
<reference evidence="3" key="1">
    <citation type="journal article" date="2020" name="Nat. Commun.">
        <title>Genome assembly of wild tea tree DASZ reveals pedigree and selection history of tea varieties.</title>
        <authorList>
            <person name="Zhang W."/>
            <person name="Zhang Y."/>
            <person name="Qiu H."/>
            <person name="Guo Y."/>
            <person name="Wan H."/>
            <person name="Zhang X."/>
            <person name="Scossa F."/>
            <person name="Alseekh S."/>
            <person name="Zhang Q."/>
            <person name="Wang P."/>
            <person name="Xu L."/>
            <person name="Schmidt M.H."/>
            <person name="Jia X."/>
            <person name="Li D."/>
            <person name="Zhu A."/>
            <person name="Guo F."/>
            <person name="Chen W."/>
            <person name="Ni D."/>
            <person name="Usadel B."/>
            <person name="Fernie A.R."/>
            <person name="Wen W."/>
        </authorList>
    </citation>
    <scope>NUCLEOTIDE SEQUENCE [LARGE SCALE GENOMIC DNA]</scope>
    <source>
        <strain evidence="3">cv. G240</strain>
    </source>
</reference>
<feature type="compositionally biased region" description="Polar residues" evidence="1">
    <location>
        <begin position="1"/>
        <end position="24"/>
    </location>
</feature>
<keyword evidence="3" id="KW-1185">Reference proteome</keyword>
<organism evidence="2 3">
    <name type="scientific">Camellia sinensis</name>
    <name type="common">Tea plant</name>
    <name type="synonym">Thea sinensis</name>
    <dbReference type="NCBI Taxonomy" id="4442"/>
    <lineage>
        <taxon>Eukaryota</taxon>
        <taxon>Viridiplantae</taxon>
        <taxon>Streptophyta</taxon>
        <taxon>Embryophyta</taxon>
        <taxon>Tracheophyta</taxon>
        <taxon>Spermatophyta</taxon>
        <taxon>Magnoliopsida</taxon>
        <taxon>eudicotyledons</taxon>
        <taxon>Gunneridae</taxon>
        <taxon>Pentapetalae</taxon>
        <taxon>asterids</taxon>
        <taxon>Ericales</taxon>
        <taxon>Theaceae</taxon>
        <taxon>Camellia</taxon>
    </lineage>
</organism>
<dbReference type="Proteomes" id="UP000593564">
    <property type="component" value="Unassembled WGS sequence"/>
</dbReference>
<feature type="compositionally biased region" description="Polar residues" evidence="1">
    <location>
        <begin position="115"/>
        <end position="126"/>
    </location>
</feature>
<name>A0A7J7FYI8_CAMSI</name>
<evidence type="ECO:0000313" key="2">
    <source>
        <dbReference type="EMBL" id="KAF5933217.1"/>
    </source>
</evidence>
<dbReference type="EMBL" id="JACBKZ010000014">
    <property type="protein sequence ID" value="KAF5933217.1"/>
    <property type="molecule type" value="Genomic_DNA"/>
</dbReference>
<evidence type="ECO:0000313" key="3">
    <source>
        <dbReference type="Proteomes" id="UP000593564"/>
    </source>
</evidence>
<sequence>MSMTTGLRTEVATQTFHQAETSGKNKMKVDTDPYEQLLWAVEALKARGLNKQQVLAVAVKTVDDTFPTQSEISSIQGENRDKDRRTRTIPSNPNPAPGKDQKIKSAPADPFASASGKNSQISKYLP</sequence>
<proteinExistence type="predicted"/>
<feature type="region of interest" description="Disordered" evidence="1">
    <location>
        <begin position="1"/>
        <end position="27"/>
    </location>
</feature>
<comment type="caution">
    <text evidence="2">The sequence shown here is derived from an EMBL/GenBank/DDBJ whole genome shotgun (WGS) entry which is preliminary data.</text>
</comment>
<accession>A0A7J7FYI8</accession>
<feature type="region of interest" description="Disordered" evidence="1">
    <location>
        <begin position="66"/>
        <end position="126"/>
    </location>
</feature>
<feature type="compositionally biased region" description="Polar residues" evidence="1">
    <location>
        <begin position="66"/>
        <end position="77"/>
    </location>
</feature>
<reference evidence="2 3" key="2">
    <citation type="submission" date="2020-07" db="EMBL/GenBank/DDBJ databases">
        <title>Genome assembly of wild tea tree DASZ reveals pedigree and selection history of tea varieties.</title>
        <authorList>
            <person name="Zhang W."/>
        </authorList>
    </citation>
    <scope>NUCLEOTIDE SEQUENCE [LARGE SCALE GENOMIC DNA]</scope>
    <source>
        <strain evidence="3">cv. G240</strain>
        <tissue evidence="2">Leaf</tissue>
    </source>
</reference>
<evidence type="ECO:0000256" key="1">
    <source>
        <dbReference type="SAM" id="MobiDB-lite"/>
    </source>
</evidence>